<dbReference type="PANTHER" id="PTHR34293">
    <property type="entry name" value="HTH-TYPE TRANSCRIPTIONAL REGULATOR TRMBL2"/>
    <property type="match status" value="1"/>
</dbReference>
<dbReference type="SUPFAM" id="SSF46894">
    <property type="entry name" value="C-terminal effector domain of the bipartite response regulators"/>
    <property type="match status" value="1"/>
</dbReference>
<sequence length="322" mass="34763">MFEPVGLSTPDSRLYAALVAAPGARGGELAAEVGLPVAAVTRRLARLIEAGLASRLPGRPARYLAAAPDVAIADLIGRREDELRDARADMHRLMDTYRQAARFTHPDQSVEVLVGREAIAARVVELHATARVQVRGFDKPPYLMRSAGATGGEHRRIREGVRYRVLYDRGALTWPGRLAGDIAAGQRAGEQARSRPALPLKMMLVDDRVALVPITTADRPLDSMYLIHRSSLLDALAALFEAEWDRGTPLGPAPAAGELDPPDPDSRRLLTLLVSGATDAGIARALGISPRTTQRRLRDLFAQLGVTTRFQAGAAAQSRGWL</sequence>
<dbReference type="GO" id="GO:0006355">
    <property type="term" value="P:regulation of DNA-templated transcription"/>
    <property type="evidence" value="ECO:0007669"/>
    <property type="project" value="InterPro"/>
</dbReference>
<dbReference type="SMART" id="SM00421">
    <property type="entry name" value="HTH_LUXR"/>
    <property type="match status" value="1"/>
</dbReference>
<dbReference type="CDD" id="cd00090">
    <property type="entry name" value="HTH_ARSR"/>
    <property type="match status" value="1"/>
</dbReference>
<dbReference type="InterPro" id="IPR002831">
    <property type="entry name" value="Tscrpt_reg_TrmB_N"/>
</dbReference>
<proteinExistence type="predicted"/>
<dbReference type="SUPFAM" id="SSF46785">
    <property type="entry name" value="Winged helix' DNA-binding domain"/>
    <property type="match status" value="1"/>
</dbReference>
<dbReference type="InterPro" id="IPR036390">
    <property type="entry name" value="WH_DNA-bd_sf"/>
</dbReference>
<name>A0A7R7DL10_9ACTN</name>
<feature type="domain" description="HTH luxR-type" evidence="1">
    <location>
        <begin position="258"/>
        <end position="320"/>
    </location>
</feature>
<dbReference type="InterPro" id="IPR051797">
    <property type="entry name" value="TrmB-like"/>
</dbReference>
<protein>
    <submittedName>
        <fullName evidence="2">Transcriptional regulator</fullName>
    </submittedName>
</protein>
<evidence type="ECO:0000259" key="1">
    <source>
        <dbReference type="PROSITE" id="PS50043"/>
    </source>
</evidence>
<evidence type="ECO:0000313" key="2">
    <source>
        <dbReference type="EMBL" id="BCJ33521.1"/>
    </source>
</evidence>
<reference evidence="2 3" key="1">
    <citation type="submission" date="2020-08" db="EMBL/GenBank/DDBJ databases">
        <title>Whole genome shotgun sequence of Actinocatenispora thailandica NBRC 105041.</title>
        <authorList>
            <person name="Komaki H."/>
            <person name="Tamura T."/>
        </authorList>
    </citation>
    <scope>NUCLEOTIDE SEQUENCE [LARGE SCALE GENOMIC DNA]</scope>
    <source>
        <strain evidence="2 3">NBRC 105041</strain>
    </source>
</reference>
<dbReference type="PROSITE" id="PS50043">
    <property type="entry name" value="HTH_LUXR_2"/>
    <property type="match status" value="1"/>
</dbReference>
<dbReference type="KEGG" id="atl:Athai_10240"/>
<dbReference type="RefSeq" id="WP_203960394.1">
    <property type="nucleotide sequence ID" value="NZ_AP023355.1"/>
</dbReference>
<dbReference type="PANTHER" id="PTHR34293:SF1">
    <property type="entry name" value="HTH-TYPE TRANSCRIPTIONAL REGULATOR TRMBL2"/>
    <property type="match status" value="1"/>
</dbReference>
<dbReference type="InterPro" id="IPR011991">
    <property type="entry name" value="ArsR-like_HTH"/>
</dbReference>
<organism evidence="2 3">
    <name type="scientific">Actinocatenispora thailandica</name>
    <dbReference type="NCBI Taxonomy" id="227318"/>
    <lineage>
        <taxon>Bacteria</taxon>
        <taxon>Bacillati</taxon>
        <taxon>Actinomycetota</taxon>
        <taxon>Actinomycetes</taxon>
        <taxon>Micromonosporales</taxon>
        <taxon>Micromonosporaceae</taxon>
        <taxon>Actinocatenispora</taxon>
    </lineage>
</organism>
<evidence type="ECO:0000313" key="3">
    <source>
        <dbReference type="Proteomes" id="UP000611640"/>
    </source>
</evidence>
<accession>A0A7R7DL10</accession>
<dbReference type="Proteomes" id="UP000611640">
    <property type="component" value="Chromosome"/>
</dbReference>
<dbReference type="AlphaFoldDB" id="A0A7R7DL10"/>
<dbReference type="Pfam" id="PF01978">
    <property type="entry name" value="TrmB"/>
    <property type="match status" value="1"/>
</dbReference>
<dbReference type="GO" id="GO:0003677">
    <property type="term" value="F:DNA binding"/>
    <property type="evidence" value="ECO:0007669"/>
    <property type="project" value="InterPro"/>
</dbReference>
<dbReference type="InterPro" id="IPR036388">
    <property type="entry name" value="WH-like_DNA-bd_sf"/>
</dbReference>
<dbReference type="Gene3D" id="1.10.10.10">
    <property type="entry name" value="Winged helix-like DNA-binding domain superfamily/Winged helix DNA-binding domain"/>
    <property type="match status" value="2"/>
</dbReference>
<dbReference type="EMBL" id="AP023355">
    <property type="protein sequence ID" value="BCJ33521.1"/>
    <property type="molecule type" value="Genomic_DNA"/>
</dbReference>
<dbReference type="InterPro" id="IPR016032">
    <property type="entry name" value="Sig_transdc_resp-reg_C-effctor"/>
</dbReference>
<gene>
    <name evidence="2" type="ORF">Athai_10240</name>
</gene>
<keyword evidence="3" id="KW-1185">Reference proteome</keyword>
<dbReference type="InterPro" id="IPR000792">
    <property type="entry name" value="Tscrpt_reg_LuxR_C"/>
</dbReference>